<dbReference type="InterPro" id="IPR014756">
    <property type="entry name" value="Ig_E-set"/>
</dbReference>
<dbReference type="InterPro" id="IPR014438">
    <property type="entry name" value="Glucan_biosyn_MdoG/MdoD"/>
</dbReference>
<feature type="domain" description="Glucan biosynthesis periplasmic MdoG C-terminal" evidence="6">
    <location>
        <begin position="11"/>
        <end position="490"/>
    </location>
</feature>
<comment type="subcellular location">
    <subcellularLocation>
        <location evidence="1">Periplasm</location>
    </subcellularLocation>
</comment>
<evidence type="ECO:0000256" key="1">
    <source>
        <dbReference type="ARBA" id="ARBA00004418"/>
    </source>
</evidence>
<comment type="caution">
    <text evidence="7">The sequence shown here is derived from an EMBL/GenBank/DDBJ whole genome shotgun (WGS) entry which is preliminary data.</text>
</comment>
<dbReference type="Gene3D" id="2.70.98.10">
    <property type="match status" value="1"/>
</dbReference>
<evidence type="ECO:0000256" key="3">
    <source>
        <dbReference type="ARBA" id="ARBA00009284"/>
    </source>
</evidence>
<dbReference type="PANTHER" id="PTHR30504:SF2">
    <property type="entry name" value="GLUCANS BIOSYNTHESIS PROTEIN G"/>
    <property type="match status" value="1"/>
</dbReference>
<evidence type="ECO:0000256" key="5">
    <source>
        <dbReference type="ARBA" id="ARBA00022764"/>
    </source>
</evidence>
<dbReference type="Proteomes" id="UP000321523">
    <property type="component" value="Unassembled WGS sequence"/>
</dbReference>
<dbReference type="InterPro" id="IPR011013">
    <property type="entry name" value="Gal_mutarotase_sf_dom"/>
</dbReference>
<dbReference type="GO" id="GO:0003824">
    <property type="term" value="F:catalytic activity"/>
    <property type="evidence" value="ECO:0007669"/>
    <property type="project" value="InterPro"/>
</dbReference>
<organism evidence="7 8">
    <name type="scientific">Skermanella aerolata</name>
    <dbReference type="NCBI Taxonomy" id="393310"/>
    <lineage>
        <taxon>Bacteria</taxon>
        <taxon>Pseudomonadati</taxon>
        <taxon>Pseudomonadota</taxon>
        <taxon>Alphaproteobacteria</taxon>
        <taxon>Rhodospirillales</taxon>
        <taxon>Azospirillaceae</taxon>
        <taxon>Skermanella</taxon>
    </lineage>
</organism>
<evidence type="ECO:0000256" key="2">
    <source>
        <dbReference type="ARBA" id="ARBA00005001"/>
    </source>
</evidence>
<dbReference type="GO" id="GO:0030288">
    <property type="term" value="C:outer membrane-bounded periplasmic space"/>
    <property type="evidence" value="ECO:0007669"/>
    <property type="project" value="TreeGrafter"/>
</dbReference>
<comment type="similarity">
    <text evidence="3">Belongs to the OpgD/OpgG family.</text>
</comment>
<gene>
    <name evidence="7" type="primary">opgG_1</name>
    <name evidence="7" type="ORF">SAE02_14810</name>
</gene>
<dbReference type="AlphaFoldDB" id="A0A512DLI5"/>
<dbReference type="Pfam" id="PF04349">
    <property type="entry name" value="MdoG"/>
    <property type="match status" value="1"/>
</dbReference>
<dbReference type="Gene3D" id="2.60.40.10">
    <property type="entry name" value="Immunoglobulins"/>
    <property type="match status" value="1"/>
</dbReference>
<dbReference type="SUPFAM" id="SSF74650">
    <property type="entry name" value="Galactose mutarotase-like"/>
    <property type="match status" value="1"/>
</dbReference>
<proteinExistence type="inferred from homology"/>
<keyword evidence="5" id="KW-0574">Periplasm</keyword>
<dbReference type="PANTHER" id="PTHR30504">
    <property type="entry name" value="GLUCANS BIOSYNTHESIS PROTEIN"/>
    <property type="match status" value="1"/>
</dbReference>
<comment type="pathway">
    <text evidence="2">Glycan metabolism; osmoregulated periplasmic glucan (OPG) biosynthesis.</text>
</comment>
<evidence type="ECO:0000313" key="8">
    <source>
        <dbReference type="Proteomes" id="UP000321523"/>
    </source>
</evidence>
<keyword evidence="8" id="KW-1185">Reference proteome</keyword>
<dbReference type="SUPFAM" id="SSF81296">
    <property type="entry name" value="E set domains"/>
    <property type="match status" value="1"/>
</dbReference>
<sequence length="490" mass="54235">MAEDVNAGGGFGFGHVRNIARDLAARPYRPPAETMPDVLRDMTYDQYRAVRFRPDHALWAGEGEGSGGFTAQFFHRGFLYRRLVRVNVIGPDGVVPVAYHPDMFDLGGLTVPDIPDLGFAGFRIHHAAGGGSTGDEFAVFLGASYFRLIASGQEYGVSGRGIAVETGSDRPEEFPDFTEFWIERPAPGSGEVTVLALLDGPSLTGAYRFRLRPGARTKAEIDAALFMRRAVGQLGVAPLTSMFLHGENGPRSFDDFRPEMHDSDGLLMASARGEWTWRPLVNGRATPRSTDYRMKDPRGFGLMQRDRDFGSYLDVQAMHERRPSLWVEPRGGWGDGAVQLYEFPSLEEYNDNIVAYWVPDRPLEAGAVLDYGYTLTVMDGGTELVPLAHVTATRIGSAERLRPTVPPSPERRFFVVDFEGKGLPGHGAGVSAEVSATAGQVVEPVVEHVPQTGGWRLYFEYRPELDVPAQLDARLREGERVMTETWRYSW</sequence>
<dbReference type="FunFam" id="2.70.98.10:FF:000001">
    <property type="entry name" value="Glucans biosynthesis protein G"/>
    <property type="match status" value="1"/>
</dbReference>
<dbReference type="InterPro" id="IPR014718">
    <property type="entry name" value="GH-type_carb-bd"/>
</dbReference>
<dbReference type="GO" id="GO:0051274">
    <property type="term" value="P:beta-glucan biosynthetic process"/>
    <property type="evidence" value="ECO:0007669"/>
    <property type="project" value="TreeGrafter"/>
</dbReference>
<name>A0A512DLI5_9PROT</name>
<dbReference type="EMBL" id="BJYZ01000006">
    <property type="protein sequence ID" value="GEO37333.1"/>
    <property type="molecule type" value="Genomic_DNA"/>
</dbReference>
<accession>A0A512DLI5</accession>
<dbReference type="InterPro" id="IPR013783">
    <property type="entry name" value="Ig-like_fold"/>
</dbReference>
<dbReference type="UniPathway" id="UPA00637"/>
<evidence type="ECO:0000313" key="7">
    <source>
        <dbReference type="EMBL" id="GEO37333.1"/>
    </source>
</evidence>
<reference evidence="7 8" key="1">
    <citation type="submission" date="2019-07" db="EMBL/GenBank/DDBJ databases">
        <title>Whole genome shotgun sequence of Skermanella aerolata NBRC 106429.</title>
        <authorList>
            <person name="Hosoyama A."/>
            <person name="Uohara A."/>
            <person name="Ohji S."/>
            <person name="Ichikawa N."/>
        </authorList>
    </citation>
    <scope>NUCLEOTIDE SEQUENCE [LARGE SCALE GENOMIC DNA]</scope>
    <source>
        <strain evidence="7 8">NBRC 106429</strain>
    </source>
</reference>
<evidence type="ECO:0000256" key="4">
    <source>
        <dbReference type="ARBA" id="ARBA00022729"/>
    </source>
</evidence>
<dbReference type="PIRSF" id="PIRSF006281">
    <property type="entry name" value="MdoG"/>
    <property type="match status" value="1"/>
</dbReference>
<dbReference type="InterPro" id="IPR007444">
    <property type="entry name" value="Glucan_biosyn_MdoG_C"/>
</dbReference>
<dbReference type="GO" id="GO:0030246">
    <property type="term" value="F:carbohydrate binding"/>
    <property type="evidence" value="ECO:0007669"/>
    <property type="project" value="InterPro"/>
</dbReference>
<keyword evidence="4" id="KW-0732">Signal</keyword>
<evidence type="ECO:0000259" key="6">
    <source>
        <dbReference type="Pfam" id="PF04349"/>
    </source>
</evidence>
<protein>
    <submittedName>
        <fullName evidence="7">Glucans biosynthesis protein G</fullName>
    </submittedName>
</protein>